<reference evidence="2" key="1">
    <citation type="submission" date="2019-10" db="EMBL/GenBank/DDBJ databases">
        <authorList>
            <person name="Nor Muhammad N."/>
        </authorList>
    </citation>
    <scope>NUCLEOTIDE SEQUENCE</scope>
</reference>
<dbReference type="InterPro" id="IPR052974">
    <property type="entry name" value="GH79_Enzymes"/>
</dbReference>
<protein>
    <submittedName>
        <fullName evidence="2">Alcohol oxidase</fullName>
    </submittedName>
</protein>
<dbReference type="InterPro" id="IPR013780">
    <property type="entry name" value="Glyco_hydro_b"/>
</dbReference>
<feature type="domain" description="Beta-glucuronidase C-terminal" evidence="1">
    <location>
        <begin position="66"/>
        <end position="163"/>
    </location>
</feature>
<dbReference type="Gene3D" id="2.60.40.1180">
    <property type="entry name" value="Golgi alpha-mannosidase II"/>
    <property type="match status" value="1"/>
</dbReference>
<name>A0A5K1JRZ5_9APHY</name>
<dbReference type="EMBL" id="LR724064">
    <property type="protein sequence ID" value="VWO94570.1"/>
    <property type="molecule type" value="Genomic_DNA"/>
</dbReference>
<accession>A0A5K1JRZ5</accession>
<dbReference type="Pfam" id="PF16862">
    <property type="entry name" value="Glyco_hydro_79C"/>
    <property type="match status" value="1"/>
</dbReference>
<dbReference type="InterPro" id="IPR031728">
    <property type="entry name" value="GlcAase_C"/>
</dbReference>
<proteinExistence type="predicted"/>
<evidence type="ECO:0000313" key="2">
    <source>
        <dbReference type="EMBL" id="VWO94570.1"/>
    </source>
</evidence>
<gene>
    <name evidence="2" type="primary">Q9P304</name>
</gene>
<evidence type="ECO:0000259" key="1">
    <source>
        <dbReference type="Pfam" id="PF16862"/>
    </source>
</evidence>
<dbReference type="PANTHER" id="PTHR36183:SF2">
    <property type="entry name" value="BETA-GLUCURONIDASE C-TERMINAL DOMAIN-CONTAINING PROTEIN"/>
    <property type="match status" value="1"/>
</dbReference>
<sequence length="167" mass="17468">MTVDQPRQLQPISLNRSIVDGSALDPPQPPHVQPAYYAGILVNTFVGASGAAQVVELSVGDADVSGYAAFEGGRLARAVFVNMHAWLTTSTGARPAVHIDFAGRTGSAQAKRLVIQHADDTANVTFAGQSFETPGDPRPVGAVVSEAVELSKGLDVRATEAVLVEFD</sequence>
<dbReference type="PANTHER" id="PTHR36183">
    <property type="entry name" value="BETA-GLUCURONIDASE"/>
    <property type="match status" value="1"/>
</dbReference>
<dbReference type="AlphaFoldDB" id="A0A5K1JRZ5"/>
<organism evidence="2">
    <name type="scientific">Ganoderma boninense</name>
    <dbReference type="NCBI Taxonomy" id="34458"/>
    <lineage>
        <taxon>Eukaryota</taxon>
        <taxon>Fungi</taxon>
        <taxon>Dikarya</taxon>
        <taxon>Basidiomycota</taxon>
        <taxon>Agaricomycotina</taxon>
        <taxon>Agaricomycetes</taxon>
        <taxon>Polyporales</taxon>
        <taxon>Polyporaceae</taxon>
        <taxon>Ganoderma</taxon>
    </lineage>
</organism>